<feature type="region of interest" description="Disordered" evidence="1">
    <location>
        <begin position="100"/>
        <end position="134"/>
    </location>
</feature>
<keyword evidence="3" id="KW-1185">Reference proteome</keyword>
<dbReference type="RefSeq" id="WP_245997287.1">
    <property type="nucleotide sequence ID" value="NZ_CP031320.1"/>
</dbReference>
<dbReference type="KEGG" id="sarm:DVA86_28405"/>
<dbReference type="Proteomes" id="UP000254425">
    <property type="component" value="Chromosome"/>
</dbReference>
<dbReference type="EMBL" id="CP031320">
    <property type="protein sequence ID" value="AXK35947.1"/>
    <property type="molecule type" value="Genomic_DNA"/>
</dbReference>
<feature type="compositionally biased region" description="Basic and acidic residues" evidence="1">
    <location>
        <begin position="116"/>
        <end position="129"/>
    </location>
</feature>
<dbReference type="AlphaFoldDB" id="A0A345XWD1"/>
<feature type="compositionally biased region" description="Acidic residues" evidence="1">
    <location>
        <begin position="100"/>
        <end position="110"/>
    </location>
</feature>
<dbReference type="PROSITE" id="PS51257">
    <property type="entry name" value="PROKAR_LIPOPROTEIN"/>
    <property type="match status" value="1"/>
</dbReference>
<evidence type="ECO:0000313" key="3">
    <source>
        <dbReference type="Proteomes" id="UP000254425"/>
    </source>
</evidence>
<organism evidence="2 3">
    <name type="scientific">Streptomyces armeniacus</name>
    <dbReference type="NCBI Taxonomy" id="83291"/>
    <lineage>
        <taxon>Bacteria</taxon>
        <taxon>Bacillati</taxon>
        <taxon>Actinomycetota</taxon>
        <taxon>Actinomycetes</taxon>
        <taxon>Kitasatosporales</taxon>
        <taxon>Streptomycetaceae</taxon>
        <taxon>Streptomyces</taxon>
    </lineage>
</organism>
<gene>
    <name evidence="2" type="ORF">DVA86_28405</name>
</gene>
<name>A0A345XWD1_9ACTN</name>
<proteinExistence type="predicted"/>
<reference evidence="2 3" key="1">
    <citation type="submission" date="2018-07" db="EMBL/GenBank/DDBJ databases">
        <title>Draft genome of the type strain Streptomyces armeniacus ATCC 15676.</title>
        <authorList>
            <person name="Labana P."/>
            <person name="Gosse J.T."/>
            <person name="Boddy C.N."/>
        </authorList>
    </citation>
    <scope>NUCLEOTIDE SEQUENCE [LARGE SCALE GENOMIC DNA]</scope>
    <source>
        <strain evidence="2 3">ATCC 15676</strain>
    </source>
</reference>
<sequence>MSARRGRLARLAATTLALGTAATLLGGCGIRSTSVPVDAGAAPSRVACMIPGGGETRAVPDGAAARVYLVCGSRVAPVHRLVRLPEKRPDFVRALLDELQDPPGPEEESAGFESAVPRDLKITEGRDGDPENALRLSTPLDKLPRYALAQIVCSYADTGIADDDGTVVLGGPADDTAHPLRRYECDTALRRSPEAAETAGTTV</sequence>
<protein>
    <submittedName>
        <fullName evidence="2">Uncharacterized protein</fullName>
    </submittedName>
</protein>
<evidence type="ECO:0000313" key="2">
    <source>
        <dbReference type="EMBL" id="AXK35947.1"/>
    </source>
</evidence>
<accession>A0A345XWD1</accession>
<evidence type="ECO:0000256" key="1">
    <source>
        <dbReference type="SAM" id="MobiDB-lite"/>
    </source>
</evidence>